<keyword evidence="2" id="KW-1185">Reference proteome</keyword>
<sequence>MKALGLFQFVRFSLQARSVSLTAQARDMGLSAGLRCRGTIVEIGAQAQGAKWRISLNPHSKLSKDAGFKVSRSSARTALVNKRYHVVLAGVTMRD</sequence>
<name>A0A9P8CPP0_9HYPO</name>
<gene>
    <name evidence="1" type="ORF">F5Z01DRAFT_169180</name>
</gene>
<accession>A0A9P8CPP0</accession>
<organism evidence="1 2">
    <name type="scientific">Emericellopsis atlantica</name>
    <dbReference type="NCBI Taxonomy" id="2614577"/>
    <lineage>
        <taxon>Eukaryota</taxon>
        <taxon>Fungi</taxon>
        <taxon>Dikarya</taxon>
        <taxon>Ascomycota</taxon>
        <taxon>Pezizomycotina</taxon>
        <taxon>Sordariomycetes</taxon>
        <taxon>Hypocreomycetidae</taxon>
        <taxon>Hypocreales</taxon>
        <taxon>Bionectriaceae</taxon>
        <taxon>Emericellopsis</taxon>
    </lineage>
</organism>
<dbReference type="Proteomes" id="UP000887229">
    <property type="component" value="Unassembled WGS sequence"/>
</dbReference>
<dbReference type="RefSeq" id="XP_046116870.1">
    <property type="nucleotide sequence ID" value="XM_046257878.1"/>
</dbReference>
<evidence type="ECO:0000313" key="2">
    <source>
        <dbReference type="Proteomes" id="UP000887229"/>
    </source>
</evidence>
<dbReference type="EMBL" id="MU251259">
    <property type="protein sequence ID" value="KAG9252946.1"/>
    <property type="molecule type" value="Genomic_DNA"/>
</dbReference>
<proteinExistence type="predicted"/>
<dbReference type="GeneID" id="70288781"/>
<reference evidence="1" key="1">
    <citation type="journal article" date="2021" name="IMA Fungus">
        <title>Genomic characterization of three marine fungi, including Emericellopsis atlantica sp. nov. with signatures of a generalist lifestyle and marine biomass degradation.</title>
        <authorList>
            <person name="Hagestad O.C."/>
            <person name="Hou L."/>
            <person name="Andersen J.H."/>
            <person name="Hansen E.H."/>
            <person name="Altermark B."/>
            <person name="Li C."/>
            <person name="Kuhnert E."/>
            <person name="Cox R.J."/>
            <person name="Crous P.W."/>
            <person name="Spatafora J.W."/>
            <person name="Lail K."/>
            <person name="Amirebrahimi M."/>
            <person name="Lipzen A."/>
            <person name="Pangilinan J."/>
            <person name="Andreopoulos W."/>
            <person name="Hayes R.D."/>
            <person name="Ng V."/>
            <person name="Grigoriev I.V."/>
            <person name="Jackson S.A."/>
            <person name="Sutton T.D.S."/>
            <person name="Dobson A.D.W."/>
            <person name="Rama T."/>
        </authorList>
    </citation>
    <scope>NUCLEOTIDE SEQUENCE</scope>
    <source>
        <strain evidence="1">TS7</strain>
    </source>
</reference>
<protein>
    <submittedName>
        <fullName evidence="1">Uncharacterized protein</fullName>
    </submittedName>
</protein>
<comment type="caution">
    <text evidence="1">The sequence shown here is derived from an EMBL/GenBank/DDBJ whole genome shotgun (WGS) entry which is preliminary data.</text>
</comment>
<dbReference type="AlphaFoldDB" id="A0A9P8CPP0"/>
<evidence type="ECO:0000313" key="1">
    <source>
        <dbReference type="EMBL" id="KAG9252946.1"/>
    </source>
</evidence>